<dbReference type="EMBL" id="UGGV01000001">
    <property type="protein sequence ID" value="STO25206.1"/>
    <property type="molecule type" value="Genomic_DNA"/>
</dbReference>
<reference evidence="2 4" key="1">
    <citation type="submission" date="2017-01" db="EMBL/GenBank/DDBJ databases">
        <authorList>
            <person name="Varghese N."/>
            <person name="Submissions S."/>
        </authorList>
    </citation>
    <scope>NUCLEOTIDE SEQUENCE [LARGE SCALE GENOMIC DNA]</scope>
    <source>
        <strain evidence="2 4">ATCC 33342</strain>
    </source>
</reference>
<evidence type="ECO:0000313" key="3">
    <source>
        <dbReference type="EMBL" id="STO25206.1"/>
    </source>
</evidence>
<keyword evidence="4" id="KW-1185">Reference proteome</keyword>
<evidence type="ECO:0000313" key="5">
    <source>
        <dbReference type="Proteomes" id="UP000254374"/>
    </source>
</evidence>
<feature type="region of interest" description="Disordered" evidence="1">
    <location>
        <begin position="156"/>
        <end position="197"/>
    </location>
</feature>
<gene>
    <name evidence="3" type="ORF">NCTC11401_02036</name>
    <name evidence="2" type="ORF">SAMN05421777_11266</name>
</gene>
<dbReference type="AlphaFoldDB" id="A0A377GK65"/>
<dbReference type="RefSeq" id="WP_058468298.1">
    <property type="nucleotide sequence ID" value="NZ_CAAAIX010000012.1"/>
</dbReference>
<protein>
    <submittedName>
        <fullName evidence="3">Uncharacterized protein</fullName>
    </submittedName>
</protein>
<accession>A0A377GK65</accession>
<reference evidence="3 5" key="2">
    <citation type="submission" date="2018-06" db="EMBL/GenBank/DDBJ databases">
        <authorList>
            <consortium name="Pathogen Informatics"/>
            <person name="Doyle S."/>
        </authorList>
    </citation>
    <scope>NUCLEOTIDE SEQUENCE [LARGE SCALE GENOMIC DNA]</scope>
    <source>
        <strain evidence="3 5">NCTC11401</strain>
    </source>
</reference>
<organism evidence="3 5">
    <name type="scientific">Fluoribacter gormanii</name>
    <dbReference type="NCBI Taxonomy" id="464"/>
    <lineage>
        <taxon>Bacteria</taxon>
        <taxon>Pseudomonadati</taxon>
        <taxon>Pseudomonadota</taxon>
        <taxon>Gammaproteobacteria</taxon>
        <taxon>Legionellales</taxon>
        <taxon>Legionellaceae</taxon>
        <taxon>Fluoribacter</taxon>
    </lineage>
</organism>
<sequence length="197" mass="22644">MPKAFTHLCKKVNLSLYNDTLTVYPKPSLQQSSLPPVKDELSLLFLLLFSKMNCSSAEVRNFFMQRSNELGVYRFVHREDTDHYLYHQDDFEMEDDHYHAQFSITINEGKLDSILGVLQKYSIISDEEHQSFVQAYHDANTLPKEDLTTKQTSVVAPATKQKDDKPTFGGFKRGFFLSNKDNSKDSGYHDTPSMSTL</sequence>
<dbReference type="EMBL" id="FTNL01000012">
    <property type="protein sequence ID" value="SIR44617.1"/>
    <property type="molecule type" value="Genomic_DNA"/>
</dbReference>
<name>A0A377GK65_9GAMM</name>
<proteinExistence type="predicted"/>
<evidence type="ECO:0000256" key="1">
    <source>
        <dbReference type="SAM" id="MobiDB-lite"/>
    </source>
</evidence>
<dbReference type="OrthoDB" id="5650620at2"/>
<dbReference type="Proteomes" id="UP000186808">
    <property type="component" value="Unassembled WGS sequence"/>
</dbReference>
<evidence type="ECO:0000313" key="4">
    <source>
        <dbReference type="Proteomes" id="UP000186808"/>
    </source>
</evidence>
<dbReference type="Proteomes" id="UP000254374">
    <property type="component" value="Unassembled WGS sequence"/>
</dbReference>
<evidence type="ECO:0000313" key="2">
    <source>
        <dbReference type="EMBL" id="SIR44617.1"/>
    </source>
</evidence>